<reference evidence="3" key="1">
    <citation type="submission" date="2023-01" db="EMBL/GenBank/DDBJ databases">
        <title>Genome-based studies on antimicrobial resistance profiles of Riemerella anatipestifer in China, 1994 to 2021.</title>
        <authorList>
            <person name="Yang Z."/>
            <person name="Zhu D."/>
        </authorList>
    </citation>
    <scope>NUCLEOTIDE SEQUENCE</scope>
    <source>
        <strain evidence="3">RCAD1218</strain>
    </source>
</reference>
<evidence type="ECO:0000313" key="3">
    <source>
        <dbReference type="EMBL" id="MDY3512973.1"/>
    </source>
</evidence>
<dbReference type="InterPro" id="IPR040559">
    <property type="entry name" value="CdiA_C"/>
</dbReference>
<dbReference type="Pfam" id="PF04233">
    <property type="entry name" value="Phage_Mu_F"/>
    <property type="match status" value="1"/>
</dbReference>
<name>A0AAP6HG35_RIEAN</name>
<gene>
    <name evidence="3" type="ORF">PG303_07080</name>
</gene>
<dbReference type="Gene3D" id="3.40.1350.120">
    <property type="match status" value="1"/>
</dbReference>
<comment type="caution">
    <text evidence="3">The sequence shown here is derived from an EMBL/GenBank/DDBJ whole genome shotgun (WGS) entry which is preliminary data.</text>
</comment>
<dbReference type="Pfam" id="PF18451">
    <property type="entry name" value="CdiA_C"/>
    <property type="match status" value="1"/>
</dbReference>
<evidence type="ECO:0000259" key="2">
    <source>
        <dbReference type="Pfam" id="PF18451"/>
    </source>
</evidence>
<protein>
    <submittedName>
        <fullName evidence="3">Phage minor head protein</fullName>
    </submittedName>
</protein>
<feature type="domain" description="tRNA nuclease CdiA C-terminal" evidence="2">
    <location>
        <begin position="317"/>
        <end position="395"/>
    </location>
</feature>
<sequence length="402" mass="46398">MSRLIEDYIREAFNERQVSEEQREKLWRYYYDKLSNAVDVGYSPTLEHYSEELALSLKRNIAEFSAFKETSFRKQLEASLTDNGRVLSWREFKQKADDLNIEYNRRWLKTEYDQTVAIATQAGKYQKYLANKHLYPNLQYRTIGDRRVREKHQAWDGLILPVEHEFWKTHLPPNDWGCRCYVVPTDEPVSEYAKADPPIKEAFANNPALSGKIFSTSAYLTSGGFNPEMIEKITAWSIEMFNKVIRESKVLLEKSKLLAPYKTIYKAKNGATVKVSPFADKKDLSSNIATAKILAKELGVPVKIRPHLNPDIMFKVKNPEYEILGKIAERKAVETSKVKNLRNVYRSANEQGCECIVFDLDASPLSIEEVEIEAVRKFKTFPKITNVYIIKNGKVINVKSNS</sequence>
<evidence type="ECO:0000259" key="1">
    <source>
        <dbReference type="Pfam" id="PF04233"/>
    </source>
</evidence>
<dbReference type="AlphaFoldDB" id="A0AAP6HG35"/>
<dbReference type="RefSeq" id="WP_340306243.1">
    <property type="nucleotide sequence ID" value="NZ_JAFELZ010000001.1"/>
</dbReference>
<evidence type="ECO:0000313" key="4">
    <source>
        <dbReference type="Proteomes" id="UP001284033"/>
    </source>
</evidence>
<proteinExistence type="predicted"/>
<dbReference type="EMBL" id="JAQZHK010000005">
    <property type="protein sequence ID" value="MDY3512973.1"/>
    <property type="molecule type" value="Genomic_DNA"/>
</dbReference>
<accession>A0AAP6HG35</accession>
<feature type="domain" description="Phage head morphogenesis" evidence="1">
    <location>
        <begin position="99"/>
        <end position="182"/>
    </location>
</feature>
<dbReference type="InterPro" id="IPR006528">
    <property type="entry name" value="Phage_head_morphogenesis_dom"/>
</dbReference>
<organism evidence="3 4">
    <name type="scientific">Riemerella anatipestifer</name>
    <name type="common">Moraxella anatipestifer</name>
    <dbReference type="NCBI Taxonomy" id="34085"/>
    <lineage>
        <taxon>Bacteria</taxon>
        <taxon>Pseudomonadati</taxon>
        <taxon>Bacteroidota</taxon>
        <taxon>Flavobacteriia</taxon>
        <taxon>Flavobacteriales</taxon>
        <taxon>Weeksellaceae</taxon>
        <taxon>Riemerella</taxon>
    </lineage>
</organism>
<dbReference type="Proteomes" id="UP001284033">
    <property type="component" value="Unassembled WGS sequence"/>
</dbReference>